<dbReference type="Proteomes" id="UP000288082">
    <property type="component" value="Unassembled WGS sequence"/>
</dbReference>
<reference evidence="1 2" key="1">
    <citation type="journal article" date="2019" name="Extremophiles">
        <title>Biogeography of thermophiles and predominance of Thermus scotoductus in domestic water heaters.</title>
        <authorList>
            <person name="Wilpiszeski R.L."/>
            <person name="Zhang Z."/>
            <person name="House C.H."/>
        </authorList>
    </citation>
    <scope>NUCLEOTIDE SEQUENCE [LARGE SCALE GENOMIC DNA]</scope>
    <source>
        <strain evidence="1 2">38_S38</strain>
    </source>
</reference>
<gene>
    <name evidence="1" type="ORF">CSW50_06795</name>
</gene>
<dbReference type="EMBL" id="PELM01000194">
    <property type="protein sequence ID" value="RTH02748.1"/>
    <property type="molecule type" value="Genomic_DNA"/>
</dbReference>
<protein>
    <submittedName>
        <fullName evidence="1">Uncharacterized protein</fullName>
    </submittedName>
</protein>
<sequence length="306" mass="32448">MPLNFGYLGMGKQSAVNTPVAPTLFFRLQDLPSVRAVAQFAEFPAFDNYGTPNIVPAQRYGEAEVSVVVTPRAIGALLSALLGLPTTTGTAPNFIHSFTPKTSFSYWTVEAQDGIGIHRLVGGLASRLEFTHRADGYLTARATLVGVDRTTTGTAATPSYEDSPFPVGQATVSVAGSAITARVEEVSVVLDFPKSPFQSLSTVAAADVHPEGTGDVTANMTVVFDSTGDANRLSDYLAVTARAVALTWTRDANTEITISFQGILTEDPWARANNDTGMARARFAFKAVRSSGNLVTVTLKNGQSSY</sequence>
<dbReference type="Pfam" id="PF18906">
    <property type="entry name" value="Phage_tube_2"/>
    <property type="match status" value="1"/>
</dbReference>
<evidence type="ECO:0000313" key="1">
    <source>
        <dbReference type="EMBL" id="RTH02748.1"/>
    </source>
</evidence>
<evidence type="ECO:0000313" key="2">
    <source>
        <dbReference type="Proteomes" id="UP000288082"/>
    </source>
</evidence>
<dbReference type="AlphaFoldDB" id="A0A430R5U3"/>
<dbReference type="InterPro" id="IPR044000">
    <property type="entry name" value="Phage_tube_2"/>
</dbReference>
<accession>A0A430R5U3</accession>
<proteinExistence type="predicted"/>
<name>A0A430R5U3_THESC</name>
<organism evidence="1 2">
    <name type="scientific">Thermus scotoductus</name>
    <dbReference type="NCBI Taxonomy" id="37636"/>
    <lineage>
        <taxon>Bacteria</taxon>
        <taxon>Thermotogati</taxon>
        <taxon>Deinococcota</taxon>
        <taxon>Deinococci</taxon>
        <taxon>Thermales</taxon>
        <taxon>Thermaceae</taxon>
        <taxon>Thermus</taxon>
    </lineage>
</organism>
<dbReference type="RefSeq" id="WP_126187463.1">
    <property type="nucleotide sequence ID" value="NZ_PELM01000194.1"/>
</dbReference>
<comment type="caution">
    <text evidence="1">The sequence shown here is derived from an EMBL/GenBank/DDBJ whole genome shotgun (WGS) entry which is preliminary data.</text>
</comment>